<sequence>MPRNSGMRPAAQSLFAAALIDPERPLPEGITAARGKAADRRFAVYRNTVTVTRIDALAAIFPAIERLVGQEAFRSLARLHLVEEPPASPVLFEYGAGFAALLERTEPLRPYPYLADVARLERAWLDAVHAEDALPLDPTALGAIPQERLNDVIFTAHPATRIVESRFAAVSIFSASRGHRPLDGIRPQEPEDGLVTRPGHTVEVRRLAPGAAPFLKALIRGETLAAAASHTLASHPGFALPAALSVLLEAGVFTACTLLPARME</sequence>
<dbReference type="AlphaFoldDB" id="A0A1C1Z0T5"/>
<proteinExistence type="predicted"/>
<dbReference type="Pfam" id="PF09836">
    <property type="entry name" value="DUF2063"/>
    <property type="match status" value="1"/>
</dbReference>
<feature type="domain" description="Putative DNA-binding" evidence="1">
    <location>
        <begin position="11"/>
        <end position="101"/>
    </location>
</feature>
<dbReference type="Gene3D" id="1.10.150.690">
    <property type="entry name" value="DUF2063"/>
    <property type="match status" value="1"/>
</dbReference>
<dbReference type="InterPro" id="IPR044922">
    <property type="entry name" value="DUF2063_N_sf"/>
</dbReference>
<accession>A0A1C1Z0T5</accession>
<dbReference type="STRING" id="1480615.AWJ14_10060"/>
<dbReference type="InterPro" id="IPR018640">
    <property type="entry name" value="DUF2063"/>
</dbReference>
<evidence type="ECO:0000313" key="3">
    <source>
        <dbReference type="Proteomes" id="UP000094795"/>
    </source>
</evidence>
<evidence type="ECO:0000259" key="1">
    <source>
        <dbReference type="Pfam" id="PF09836"/>
    </source>
</evidence>
<evidence type="ECO:0000313" key="2">
    <source>
        <dbReference type="EMBL" id="OCW59372.1"/>
    </source>
</evidence>
<gene>
    <name evidence="2" type="ORF">AWJ14_10060</name>
</gene>
<keyword evidence="3" id="KW-1185">Reference proteome</keyword>
<reference evidence="2 3" key="1">
    <citation type="submission" date="2015-12" db="EMBL/GenBank/DDBJ databases">
        <authorList>
            <person name="Shamseldin A."/>
            <person name="Moawad H."/>
            <person name="Abd El-Rahim W.M."/>
            <person name="Sadowsky M.J."/>
        </authorList>
    </citation>
    <scope>NUCLEOTIDE SEQUENCE [LARGE SCALE GENOMIC DNA]</scope>
    <source>
        <strain evidence="2 3">JC234</strain>
    </source>
</reference>
<protein>
    <recommendedName>
        <fullName evidence="1">Putative DNA-binding domain-containing protein</fullName>
    </recommendedName>
</protein>
<dbReference type="EMBL" id="LQZT01000001">
    <property type="protein sequence ID" value="OCW59372.1"/>
    <property type="molecule type" value="Genomic_DNA"/>
</dbReference>
<name>A0A1C1Z0T5_9HYPH</name>
<organism evidence="2 3">
    <name type="scientific">Hoeflea olei</name>
    <dbReference type="NCBI Taxonomy" id="1480615"/>
    <lineage>
        <taxon>Bacteria</taxon>
        <taxon>Pseudomonadati</taxon>
        <taxon>Pseudomonadota</taxon>
        <taxon>Alphaproteobacteria</taxon>
        <taxon>Hyphomicrobiales</taxon>
        <taxon>Rhizobiaceae</taxon>
        <taxon>Hoeflea</taxon>
    </lineage>
</organism>
<dbReference type="Proteomes" id="UP000094795">
    <property type="component" value="Unassembled WGS sequence"/>
</dbReference>
<comment type="caution">
    <text evidence="2">The sequence shown here is derived from an EMBL/GenBank/DDBJ whole genome shotgun (WGS) entry which is preliminary data.</text>
</comment>